<dbReference type="GO" id="GO:0008410">
    <property type="term" value="F:CoA-transferase activity"/>
    <property type="evidence" value="ECO:0007669"/>
    <property type="project" value="InterPro"/>
</dbReference>
<dbReference type="SMART" id="SM00882">
    <property type="entry name" value="CoA_trans"/>
    <property type="match status" value="1"/>
</dbReference>
<gene>
    <name evidence="1" type="ORF">VIBNISOn1_800013</name>
</gene>
<dbReference type="EMBL" id="CAOF01000176">
    <property type="protein sequence ID" value="CCO49232.1"/>
    <property type="molecule type" value="Genomic_DNA"/>
</dbReference>
<dbReference type="RefSeq" id="WP_022613427.1">
    <property type="nucleotide sequence ID" value="NZ_LK391965.1"/>
</dbReference>
<accession>A0AAV2VX63</accession>
<dbReference type="PANTHER" id="PTHR43293:SF3">
    <property type="entry name" value="CHOLESTEROL RING-CLEAVING HYDROLASE IPDB SUBUNIT"/>
    <property type="match status" value="1"/>
</dbReference>
<sequence length="584" mass="63949">MSLVKANRPEITSLKALASRVESGSRLSVGGHHFARLPIALIREVCQRRVTGLRYFNWAGGLPLEMLLEAEAVESIDICFSSLDVFGLAPRFRKAVEKQGIPMTDWPALALIQSLRAAEQNLPFLPMQSPTGSELNETCPALTPYFDEESQQTLSLVKAQTTDVLLLHAPRADESGNVELYGAHSLDKLVVGAAKQVLVTVEEIVPNGTLQKGLRNTIIPRNKITAIAEARGGAYPCSCLPYYTTDYQRLMEITQSSQPLESELQQREVPTLIQQAAQLPLNDLLSSYSVLSTDDKDSPATAADIMTIRVARMLSNESYASAGAVSPLANVAYRVAKASHAPDMMFTTFSGGTVDIQAGTMSLTLLESMDTQSAAGHTGGEDTYWTAYQGGLVSHEIVGTAQIDAKGMTNTLSISKPSGGFVRLPGQGGMADVANMHQHFMVYLPRHTPQALVEQVELCSAGRRLVSEKERRKYGYQPGKITLITNLCMFEYDEEEGQLVVVETMPGVSRQTITEQTGFKVLFSDLCREMEPIRDEELALLRNQIDPLGIRRLEFVSAKERQTLLSSIINQDRQLVTALLKPSA</sequence>
<protein>
    <submittedName>
        <fullName evidence="1">Coenzyme A transferase</fullName>
    </submittedName>
</protein>
<dbReference type="SUPFAM" id="SSF100950">
    <property type="entry name" value="NagB/RpiA/CoA transferase-like"/>
    <property type="match status" value="2"/>
</dbReference>
<reference evidence="1 2" key="1">
    <citation type="journal article" date="2013" name="ISME J.">
        <title>Comparative genomics of pathogenic lineages of Vibrio nigripulchritudo identifies virulence-associated traits.</title>
        <authorList>
            <person name="Goudenege D."/>
            <person name="Labreuche Y."/>
            <person name="Krin E."/>
            <person name="Ansquer D."/>
            <person name="Mangenot S."/>
            <person name="Calteau A."/>
            <person name="Medigue C."/>
            <person name="Mazel D."/>
            <person name="Polz M.F."/>
            <person name="Le Roux F."/>
        </authorList>
    </citation>
    <scope>NUCLEOTIDE SEQUENCE [LARGE SCALE GENOMIC DNA]</scope>
    <source>
        <strain evidence="1 2">SOn1</strain>
    </source>
</reference>
<dbReference type="Proteomes" id="UP000018211">
    <property type="component" value="Unassembled WGS sequence"/>
</dbReference>
<dbReference type="PANTHER" id="PTHR43293">
    <property type="entry name" value="ACETATE COA-TRANSFERASE YDIF"/>
    <property type="match status" value="1"/>
</dbReference>
<proteinExistence type="predicted"/>
<evidence type="ECO:0000313" key="2">
    <source>
        <dbReference type="Proteomes" id="UP000018211"/>
    </source>
</evidence>
<dbReference type="InterPro" id="IPR004165">
    <property type="entry name" value="CoA_trans_fam_I"/>
</dbReference>
<dbReference type="Gene3D" id="3.40.1080.10">
    <property type="entry name" value="Glutaconate Coenzyme A-transferase"/>
    <property type="match status" value="2"/>
</dbReference>
<dbReference type="Pfam" id="PF01144">
    <property type="entry name" value="CoA_trans"/>
    <property type="match status" value="2"/>
</dbReference>
<evidence type="ECO:0000313" key="1">
    <source>
        <dbReference type="EMBL" id="CCO49232.1"/>
    </source>
</evidence>
<keyword evidence="1" id="KW-0808">Transferase</keyword>
<dbReference type="InterPro" id="IPR037171">
    <property type="entry name" value="NagB/RpiA_transferase-like"/>
</dbReference>
<comment type="caution">
    <text evidence="1">The sequence shown here is derived from an EMBL/GenBank/DDBJ whole genome shotgun (WGS) entry which is preliminary data.</text>
</comment>
<dbReference type="AlphaFoldDB" id="A0AAV2VX63"/>
<name>A0AAV2VX63_9VIBR</name>
<organism evidence="1 2">
    <name type="scientific">Vibrio nigripulchritudo SOn1</name>
    <dbReference type="NCBI Taxonomy" id="1238450"/>
    <lineage>
        <taxon>Bacteria</taxon>
        <taxon>Pseudomonadati</taxon>
        <taxon>Pseudomonadota</taxon>
        <taxon>Gammaproteobacteria</taxon>
        <taxon>Vibrionales</taxon>
        <taxon>Vibrionaceae</taxon>
        <taxon>Vibrio</taxon>
    </lineage>
</organism>